<proteinExistence type="inferred from homology"/>
<evidence type="ECO:0000313" key="12">
    <source>
        <dbReference type="Proteomes" id="UP001626550"/>
    </source>
</evidence>
<dbReference type="PROSITE" id="PS50071">
    <property type="entry name" value="HOMEOBOX_2"/>
    <property type="match status" value="1"/>
</dbReference>
<comment type="caution">
    <text evidence="11">The sequence shown here is derived from an EMBL/GenBank/DDBJ whole genome shotgun (WGS) entry which is preliminary data.</text>
</comment>
<feature type="DNA-binding region" description="Homeobox" evidence="7">
    <location>
        <begin position="160"/>
        <end position="219"/>
    </location>
</feature>
<dbReference type="Pfam" id="PF00046">
    <property type="entry name" value="Homeodomain"/>
    <property type="match status" value="1"/>
</dbReference>
<comment type="subcellular location">
    <subcellularLocation>
        <location evidence="1 7 8">Nucleus</location>
    </subcellularLocation>
</comment>
<evidence type="ECO:0000313" key="11">
    <source>
        <dbReference type="EMBL" id="KAL3308495.1"/>
    </source>
</evidence>
<dbReference type="InterPro" id="IPR001356">
    <property type="entry name" value="HD"/>
</dbReference>
<evidence type="ECO:0000256" key="7">
    <source>
        <dbReference type="PROSITE-ProRule" id="PRU00108"/>
    </source>
</evidence>
<evidence type="ECO:0000256" key="2">
    <source>
        <dbReference type="ARBA" id="ARBA00005661"/>
    </source>
</evidence>
<gene>
    <name evidence="11" type="primary">NKX2-8</name>
    <name evidence="11" type="ORF">Ciccas_012973</name>
</gene>
<dbReference type="InterPro" id="IPR020479">
    <property type="entry name" value="HD_metazoa"/>
</dbReference>
<dbReference type="SMART" id="SM00389">
    <property type="entry name" value="HOX"/>
    <property type="match status" value="1"/>
</dbReference>
<dbReference type="CDD" id="cd00086">
    <property type="entry name" value="homeodomain"/>
    <property type="match status" value="1"/>
</dbReference>
<protein>
    <submittedName>
        <fullName evidence="11">NK2 homeobox 8</fullName>
    </submittedName>
</protein>
<dbReference type="GO" id="GO:0003677">
    <property type="term" value="F:DNA binding"/>
    <property type="evidence" value="ECO:0007669"/>
    <property type="project" value="UniProtKB-UniRule"/>
</dbReference>
<evidence type="ECO:0000256" key="5">
    <source>
        <dbReference type="ARBA" id="ARBA00023155"/>
    </source>
</evidence>
<keyword evidence="3" id="KW-0217">Developmental protein</keyword>
<dbReference type="SUPFAM" id="SSF46689">
    <property type="entry name" value="Homeodomain-like"/>
    <property type="match status" value="1"/>
</dbReference>
<dbReference type="GO" id="GO:0005634">
    <property type="term" value="C:nucleus"/>
    <property type="evidence" value="ECO:0007669"/>
    <property type="project" value="UniProtKB-SubCell"/>
</dbReference>
<feature type="domain" description="Homeobox" evidence="10">
    <location>
        <begin position="158"/>
        <end position="218"/>
    </location>
</feature>
<dbReference type="FunFam" id="1.10.10.60:FF:000101">
    <property type="entry name" value="NK2 homeobox 8"/>
    <property type="match status" value="1"/>
</dbReference>
<feature type="compositionally biased region" description="Polar residues" evidence="9">
    <location>
        <begin position="1"/>
        <end position="25"/>
    </location>
</feature>
<evidence type="ECO:0000256" key="4">
    <source>
        <dbReference type="ARBA" id="ARBA00023125"/>
    </source>
</evidence>
<dbReference type="Proteomes" id="UP001626550">
    <property type="component" value="Unassembled WGS sequence"/>
</dbReference>
<feature type="region of interest" description="Disordered" evidence="9">
    <location>
        <begin position="1"/>
        <end position="29"/>
    </location>
</feature>
<dbReference type="InterPro" id="IPR009057">
    <property type="entry name" value="Homeodomain-like_sf"/>
</dbReference>
<keyword evidence="6 7" id="KW-0539">Nucleus</keyword>
<evidence type="ECO:0000256" key="9">
    <source>
        <dbReference type="SAM" id="MobiDB-lite"/>
    </source>
</evidence>
<keyword evidence="4 7" id="KW-0238">DNA-binding</keyword>
<dbReference type="PRINTS" id="PR00024">
    <property type="entry name" value="HOMEOBOX"/>
</dbReference>
<evidence type="ECO:0000256" key="8">
    <source>
        <dbReference type="RuleBase" id="RU000682"/>
    </source>
</evidence>
<dbReference type="PROSITE" id="PS00027">
    <property type="entry name" value="HOMEOBOX_1"/>
    <property type="match status" value="1"/>
</dbReference>
<organism evidence="11 12">
    <name type="scientific">Cichlidogyrus casuarinus</name>
    <dbReference type="NCBI Taxonomy" id="1844966"/>
    <lineage>
        <taxon>Eukaryota</taxon>
        <taxon>Metazoa</taxon>
        <taxon>Spiralia</taxon>
        <taxon>Lophotrochozoa</taxon>
        <taxon>Platyhelminthes</taxon>
        <taxon>Monogenea</taxon>
        <taxon>Monopisthocotylea</taxon>
        <taxon>Dactylogyridea</taxon>
        <taxon>Ancyrocephalidae</taxon>
        <taxon>Cichlidogyrus</taxon>
    </lineage>
</organism>
<name>A0ABD2PLT9_9PLAT</name>
<keyword evidence="12" id="KW-1185">Reference proteome</keyword>
<sequence>MENFSISKLVQGSNSQPWDNSSPQADLSPRHEASLLPSVLLPTSQPSILSKNLLNTLEECQSLTHLQPNGLDNIKKLLNQTSILPETKPSCFTTQLWKFKELFERDSKCRKNATETFNESLNNAGDDIDGGEFETSSSTDMQPPCLSLRDERHEYELVRRRKRRVLFTKKQTLELERRFRNQRYLSAPEREQLASSINLTPTQVKIWFQNHRYKMKRARFEERSPLFMPRTPRDFCQSLELTRPPQLTLEEPKRPLNPAELQRFVKENLEAGDGRQINWQSVVQEFFKAVSSGACSNK</sequence>
<dbReference type="PANTHER" id="PTHR24340:SF24">
    <property type="entry name" value="HOMEOBOX PROTEIN NKX-2.2"/>
    <property type="match status" value="1"/>
</dbReference>
<keyword evidence="5 7" id="KW-0371">Homeobox</keyword>
<dbReference type="Gene3D" id="1.10.10.60">
    <property type="entry name" value="Homeodomain-like"/>
    <property type="match status" value="1"/>
</dbReference>
<comment type="similarity">
    <text evidence="2">Belongs to the NK-2 homeobox family.</text>
</comment>
<reference evidence="11 12" key="1">
    <citation type="submission" date="2024-11" db="EMBL/GenBank/DDBJ databases">
        <title>Adaptive evolution of stress response genes in parasites aligns with host niche diversity.</title>
        <authorList>
            <person name="Hahn C."/>
            <person name="Resl P."/>
        </authorList>
    </citation>
    <scope>NUCLEOTIDE SEQUENCE [LARGE SCALE GENOMIC DNA]</scope>
    <source>
        <strain evidence="11">EGGRZ-B1_66</strain>
        <tissue evidence="11">Body</tissue>
    </source>
</reference>
<evidence type="ECO:0000259" key="10">
    <source>
        <dbReference type="PROSITE" id="PS50071"/>
    </source>
</evidence>
<dbReference type="PANTHER" id="PTHR24340">
    <property type="entry name" value="HOMEOBOX PROTEIN NKX"/>
    <property type="match status" value="1"/>
</dbReference>
<dbReference type="AlphaFoldDB" id="A0ABD2PLT9"/>
<evidence type="ECO:0000256" key="6">
    <source>
        <dbReference type="ARBA" id="ARBA00023242"/>
    </source>
</evidence>
<evidence type="ECO:0000256" key="1">
    <source>
        <dbReference type="ARBA" id="ARBA00004123"/>
    </source>
</evidence>
<dbReference type="InterPro" id="IPR050394">
    <property type="entry name" value="Homeobox_NK-like"/>
</dbReference>
<evidence type="ECO:0000256" key="3">
    <source>
        <dbReference type="ARBA" id="ARBA00022473"/>
    </source>
</evidence>
<accession>A0ABD2PLT9</accession>
<dbReference type="InterPro" id="IPR017970">
    <property type="entry name" value="Homeobox_CS"/>
</dbReference>
<dbReference type="EMBL" id="JBJKFK010005142">
    <property type="protein sequence ID" value="KAL3308495.1"/>
    <property type="molecule type" value="Genomic_DNA"/>
</dbReference>